<dbReference type="InterPro" id="IPR010856">
    <property type="entry name" value="Gig2-like"/>
</dbReference>
<accession>A0AAX4JVP7</accession>
<dbReference type="PANTHER" id="PTHR30613">
    <property type="entry name" value="UNCHARACTERIZED PROTEIN YBIU-RELATED"/>
    <property type="match status" value="1"/>
</dbReference>
<dbReference type="GeneID" id="91094553"/>
<gene>
    <name evidence="2" type="ORF">L201_003883</name>
</gene>
<dbReference type="Proteomes" id="UP001355207">
    <property type="component" value="Chromosome 5"/>
</dbReference>
<evidence type="ECO:0000256" key="1">
    <source>
        <dbReference type="SAM" id="MobiDB-lite"/>
    </source>
</evidence>
<feature type="compositionally biased region" description="Low complexity" evidence="1">
    <location>
        <begin position="28"/>
        <end position="44"/>
    </location>
</feature>
<dbReference type="EMBL" id="CP144102">
    <property type="protein sequence ID" value="WWC88968.1"/>
    <property type="molecule type" value="Genomic_DNA"/>
</dbReference>
<dbReference type="SUPFAM" id="SSF51197">
    <property type="entry name" value="Clavaminate synthase-like"/>
    <property type="match status" value="1"/>
</dbReference>
<name>A0AAX4JVP7_9TREE</name>
<feature type="region of interest" description="Disordered" evidence="1">
    <location>
        <begin position="8"/>
        <end position="48"/>
    </location>
</feature>
<feature type="compositionally biased region" description="Low complexity" evidence="1">
    <location>
        <begin position="8"/>
        <end position="20"/>
    </location>
</feature>
<sequence length="417" mass="46166">MTYKRLLTSLASHPPSASPSRLIPPYAQSLPSSVQSPSSSLRPPYTHSVPVNVEAKRSSRLKSPKQFELLLSSGSAKKNQSVEWNAWRKEILSNDQSRKDIEGRWREVIANLERIKEGQHEIPQIDFQQLSSNLRSESTVGQIKSTGLVIVRDVVRDSEAIEWAREVLLSTEERGGRAVYWHSSLLAARANPSILSANSQLSAALLQVPDVYITASSIIEGLHPSPTIPHSSDPWTTPQSLLSHLTLTPSIPTSSTIVSPTILAAEYSALRPLFRSIKSKISFYSNSGYLDPENWELNDNPSTIPNISTSNEGEFDLPHLKEVKIIHPELRPGDMVYHHASLPISTSKNSGQVFLPVTPISKKGEENQSWINGQRESFENGLPPPNELLSHEALYQVEEKGHKGLINSRAGKEAMGY</sequence>
<evidence type="ECO:0000313" key="3">
    <source>
        <dbReference type="Proteomes" id="UP001355207"/>
    </source>
</evidence>
<dbReference type="Gene3D" id="2.60.120.330">
    <property type="entry name" value="B-lactam Antibiotic, Isopenicillin N Synthase, Chain"/>
    <property type="match status" value="2"/>
</dbReference>
<dbReference type="PANTHER" id="PTHR30613:SF1">
    <property type="entry name" value="DUF1479 DOMAIN PROTEIN (AFU_ORTHOLOGUE AFUA_5G09280)"/>
    <property type="match status" value="1"/>
</dbReference>
<protein>
    <submittedName>
        <fullName evidence="2">Uncharacterized protein</fullName>
    </submittedName>
</protein>
<proteinExistence type="predicted"/>
<dbReference type="Pfam" id="PF07350">
    <property type="entry name" value="Gig2-like"/>
    <property type="match status" value="2"/>
</dbReference>
<dbReference type="RefSeq" id="XP_066075731.1">
    <property type="nucleotide sequence ID" value="XM_066219634.1"/>
</dbReference>
<dbReference type="InterPro" id="IPR027443">
    <property type="entry name" value="IPNS-like_sf"/>
</dbReference>
<evidence type="ECO:0000313" key="2">
    <source>
        <dbReference type="EMBL" id="WWC88968.1"/>
    </source>
</evidence>
<keyword evidence="3" id="KW-1185">Reference proteome</keyword>
<dbReference type="AlphaFoldDB" id="A0AAX4JVP7"/>
<reference evidence="2 3" key="1">
    <citation type="submission" date="2024-01" db="EMBL/GenBank/DDBJ databases">
        <title>Comparative genomics of Cryptococcus and Kwoniella reveals pathogenesis evolution and contrasting modes of karyotype evolution via chromosome fusion or intercentromeric recombination.</title>
        <authorList>
            <person name="Coelho M.A."/>
            <person name="David-Palma M."/>
            <person name="Shea T."/>
            <person name="Bowers K."/>
            <person name="McGinley-Smith S."/>
            <person name="Mohammad A.W."/>
            <person name="Gnirke A."/>
            <person name="Yurkov A.M."/>
            <person name="Nowrousian M."/>
            <person name="Sun S."/>
            <person name="Cuomo C.A."/>
            <person name="Heitman J."/>
        </authorList>
    </citation>
    <scope>NUCLEOTIDE SEQUENCE [LARGE SCALE GENOMIC DNA]</scope>
    <source>
        <strain evidence="2 3">CBS 6074</strain>
    </source>
</reference>
<organism evidence="2 3">
    <name type="scientific">Kwoniella dendrophila CBS 6074</name>
    <dbReference type="NCBI Taxonomy" id="1295534"/>
    <lineage>
        <taxon>Eukaryota</taxon>
        <taxon>Fungi</taxon>
        <taxon>Dikarya</taxon>
        <taxon>Basidiomycota</taxon>
        <taxon>Agaricomycotina</taxon>
        <taxon>Tremellomycetes</taxon>
        <taxon>Tremellales</taxon>
        <taxon>Cryptococcaceae</taxon>
        <taxon>Kwoniella</taxon>
    </lineage>
</organism>